<dbReference type="NCBIfam" id="TIGR01444">
    <property type="entry name" value="fkbM_fam"/>
    <property type="match status" value="1"/>
</dbReference>
<gene>
    <name evidence="2" type="ORF">CO051_04265</name>
</gene>
<dbReference type="InterPro" id="IPR029063">
    <property type="entry name" value="SAM-dependent_MTases_sf"/>
</dbReference>
<dbReference type="Gene3D" id="3.40.50.150">
    <property type="entry name" value="Vaccinia Virus protein VP39"/>
    <property type="match status" value="1"/>
</dbReference>
<sequence length="309" mass="35892">MSKLSALHSNFTMGKIPKSSYISKMHKIHARLFEYSHYIPTTDIRKIEIKDELVILTSRKNNIQMVCDPLDERIAPIEILNFTTYEKEEIDMIISLAPVKPIIFDIGANIGWYSFTLSKQIQGSQIHAFEPMPNTYKYLVRNTKLNNLANIHLYNFGFSDKIGSFDFYFYPEGSGNASMAHLTSQKKVEKIRCKLKTLDNFCSQSKILPDFIKCDVEGAELFVFKGGCRLIQGSTPIIFTEMLRKWSKKFGYHPNDIISFFQQLDYHCFYISGNKIKQIKTVDFATVPTNFFFLHKKKHQEQIKKFQAK</sequence>
<dbReference type="GO" id="GO:0032259">
    <property type="term" value="P:methylation"/>
    <property type="evidence" value="ECO:0007669"/>
    <property type="project" value="UniProtKB-KW"/>
</dbReference>
<evidence type="ECO:0000259" key="1">
    <source>
        <dbReference type="Pfam" id="PF05050"/>
    </source>
</evidence>
<proteinExistence type="predicted"/>
<comment type="caution">
    <text evidence="2">The sequence shown here is derived from an EMBL/GenBank/DDBJ whole genome shotgun (WGS) entry which is preliminary data.</text>
</comment>
<dbReference type="Pfam" id="PF05050">
    <property type="entry name" value="Methyltransf_21"/>
    <property type="match status" value="1"/>
</dbReference>
<protein>
    <submittedName>
        <fullName evidence="2">FkbM family methyltransferase</fullName>
    </submittedName>
</protein>
<keyword evidence="2" id="KW-0489">Methyltransferase</keyword>
<dbReference type="EMBL" id="PFSC01000117">
    <property type="protein sequence ID" value="PJC31274.1"/>
    <property type="molecule type" value="Genomic_DNA"/>
</dbReference>
<dbReference type="InterPro" id="IPR006342">
    <property type="entry name" value="FkbM_mtfrase"/>
</dbReference>
<dbReference type="InterPro" id="IPR052514">
    <property type="entry name" value="SAM-dependent_MTase"/>
</dbReference>
<dbReference type="Proteomes" id="UP000231383">
    <property type="component" value="Unassembled WGS sequence"/>
</dbReference>
<keyword evidence="2" id="KW-0808">Transferase</keyword>
<dbReference type="GO" id="GO:0008168">
    <property type="term" value="F:methyltransferase activity"/>
    <property type="evidence" value="ECO:0007669"/>
    <property type="project" value="UniProtKB-KW"/>
</dbReference>
<reference evidence="3" key="1">
    <citation type="submission" date="2017-09" db="EMBL/GenBank/DDBJ databases">
        <title>Depth-based differentiation of microbial function through sediment-hosted aquifers and enrichment of novel symbionts in the deep terrestrial subsurface.</title>
        <authorList>
            <person name="Probst A.J."/>
            <person name="Ladd B."/>
            <person name="Jarett J.K."/>
            <person name="Geller-Mcgrath D.E."/>
            <person name="Sieber C.M.K."/>
            <person name="Emerson J.B."/>
            <person name="Anantharaman K."/>
            <person name="Thomas B.C."/>
            <person name="Malmstrom R."/>
            <person name="Stieglmeier M."/>
            <person name="Klingl A."/>
            <person name="Woyke T."/>
            <person name="Ryan C.M."/>
            <person name="Banfield J.F."/>
        </authorList>
    </citation>
    <scope>NUCLEOTIDE SEQUENCE [LARGE SCALE GENOMIC DNA]</scope>
</reference>
<evidence type="ECO:0000313" key="3">
    <source>
        <dbReference type="Proteomes" id="UP000231383"/>
    </source>
</evidence>
<organism evidence="2 3">
    <name type="scientific">Candidatus Roizmanbacteria bacterium CG_4_9_14_0_2_um_filter_39_13</name>
    <dbReference type="NCBI Taxonomy" id="1974839"/>
    <lineage>
        <taxon>Bacteria</taxon>
        <taxon>Candidatus Roizmaniibacteriota</taxon>
    </lineage>
</organism>
<accession>A0A2M8EY73</accession>
<feature type="domain" description="Methyltransferase FkbM" evidence="1">
    <location>
        <begin position="105"/>
        <end position="267"/>
    </location>
</feature>
<evidence type="ECO:0000313" key="2">
    <source>
        <dbReference type="EMBL" id="PJC31274.1"/>
    </source>
</evidence>
<dbReference type="PANTHER" id="PTHR34203:SF13">
    <property type="entry name" value="EXPRESSED PROTEIN"/>
    <property type="match status" value="1"/>
</dbReference>
<dbReference type="SUPFAM" id="SSF53335">
    <property type="entry name" value="S-adenosyl-L-methionine-dependent methyltransferases"/>
    <property type="match status" value="1"/>
</dbReference>
<dbReference type="AlphaFoldDB" id="A0A2M8EY73"/>
<name>A0A2M8EY73_9BACT</name>
<dbReference type="PANTHER" id="PTHR34203">
    <property type="entry name" value="METHYLTRANSFERASE, FKBM FAMILY PROTEIN"/>
    <property type="match status" value="1"/>
</dbReference>